<dbReference type="InterPro" id="IPR058278">
    <property type="entry name" value="DUF7972"/>
</dbReference>
<keyword evidence="2" id="KW-0812">Transmembrane</keyword>
<sequence>MSSSEVDIEADPDSDTEIDANPDEDINIGTANTMRERSDESRLKLWAVLGANRLAVTALLAIAVFVAFVVAGSLVYPPFASVVTSADTIETMFSTMLGAIITGTTLVVTISQLVISQENGPLGEQHMRMSDTMDFREYTQELIGQPTPADPSAFLRAIVNATERRAKALRGSIADSDNDQLRAEVDEFTDSVTGNSEEVRNELDGAKFGSFDVLFAALNYNYGWKIFQVERMADDHADSLTDEDGALFEELKTTLSMFGPAREHIKTLYFEWALINLSQLILYVSVPALVVAGSTLAFVGGDSFTGSLFGLPNILLVVAGAFTVSLLPFLLLLTYIIRIATVAKRTLAIGPLILRDSQR</sequence>
<organism evidence="3 4">
    <name type="scientific">Halococcus saccharolyticus DSM 5350</name>
    <dbReference type="NCBI Taxonomy" id="1227455"/>
    <lineage>
        <taxon>Archaea</taxon>
        <taxon>Methanobacteriati</taxon>
        <taxon>Methanobacteriota</taxon>
        <taxon>Stenosarchaea group</taxon>
        <taxon>Halobacteria</taxon>
        <taxon>Halobacteriales</taxon>
        <taxon>Halococcaceae</taxon>
        <taxon>Halococcus</taxon>
    </lineage>
</organism>
<name>M0MGV2_9EURY</name>
<feature type="compositionally biased region" description="Acidic residues" evidence="1">
    <location>
        <begin position="1"/>
        <end position="26"/>
    </location>
</feature>
<reference evidence="3 4" key="1">
    <citation type="journal article" date="2014" name="PLoS Genet.">
        <title>Phylogenetically driven sequencing of extremely halophilic archaea reveals strategies for static and dynamic osmo-response.</title>
        <authorList>
            <person name="Becker E.A."/>
            <person name="Seitzer P.M."/>
            <person name="Tritt A."/>
            <person name="Larsen D."/>
            <person name="Krusor M."/>
            <person name="Yao A.I."/>
            <person name="Wu D."/>
            <person name="Madern D."/>
            <person name="Eisen J.A."/>
            <person name="Darling A.E."/>
            <person name="Facciotti M.T."/>
        </authorList>
    </citation>
    <scope>NUCLEOTIDE SEQUENCE [LARGE SCALE GENOMIC DNA]</scope>
    <source>
        <strain evidence="3 4">DSM 5350</strain>
    </source>
</reference>
<feature type="transmembrane region" description="Helical" evidence="2">
    <location>
        <begin position="280"/>
        <end position="301"/>
    </location>
</feature>
<gene>
    <name evidence="3" type="ORF">C449_09854</name>
</gene>
<feature type="transmembrane region" description="Helical" evidence="2">
    <location>
        <begin position="96"/>
        <end position="115"/>
    </location>
</feature>
<keyword evidence="2" id="KW-1133">Transmembrane helix</keyword>
<evidence type="ECO:0000313" key="3">
    <source>
        <dbReference type="EMBL" id="EMA44952.1"/>
    </source>
</evidence>
<evidence type="ECO:0000256" key="1">
    <source>
        <dbReference type="SAM" id="MobiDB-lite"/>
    </source>
</evidence>
<keyword evidence="2" id="KW-0472">Membrane</keyword>
<protein>
    <submittedName>
        <fullName evidence="3">Uncharacterized protein</fullName>
    </submittedName>
</protein>
<dbReference type="AlphaFoldDB" id="M0MGV2"/>
<accession>M0MGV2</accession>
<feature type="transmembrane region" description="Helical" evidence="2">
    <location>
        <begin position="54"/>
        <end position="76"/>
    </location>
</feature>
<comment type="caution">
    <text evidence="3">The sequence shown here is derived from an EMBL/GenBank/DDBJ whole genome shotgun (WGS) entry which is preliminary data.</text>
</comment>
<evidence type="ECO:0000313" key="4">
    <source>
        <dbReference type="Proteomes" id="UP000011669"/>
    </source>
</evidence>
<feature type="region of interest" description="Disordered" evidence="1">
    <location>
        <begin position="1"/>
        <end position="33"/>
    </location>
</feature>
<keyword evidence="4" id="KW-1185">Reference proteome</keyword>
<proteinExistence type="predicted"/>
<evidence type="ECO:0000256" key="2">
    <source>
        <dbReference type="SAM" id="Phobius"/>
    </source>
</evidence>
<dbReference type="OrthoDB" id="202254at2157"/>
<dbReference type="PATRIC" id="fig|1227455.4.peg.2018"/>
<dbReference type="Pfam" id="PF25927">
    <property type="entry name" value="DUF7972"/>
    <property type="match status" value="1"/>
</dbReference>
<feature type="transmembrane region" description="Helical" evidence="2">
    <location>
        <begin position="313"/>
        <end position="337"/>
    </location>
</feature>
<dbReference type="InParanoid" id="M0MGV2"/>
<dbReference type="EMBL" id="AOMD01000021">
    <property type="protein sequence ID" value="EMA44952.1"/>
    <property type="molecule type" value="Genomic_DNA"/>
</dbReference>
<dbReference type="Proteomes" id="UP000011669">
    <property type="component" value="Unassembled WGS sequence"/>
</dbReference>
<dbReference type="RefSeq" id="WP_006077822.1">
    <property type="nucleotide sequence ID" value="NZ_AOMD01000021.1"/>
</dbReference>